<dbReference type="InterPro" id="IPR050772">
    <property type="entry name" value="Hydratase-Decarb/MhpD_sf"/>
</dbReference>
<dbReference type="EC" id="4.2.1.80" evidence="3"/>
<dbReference type="RefSeq" id="WP_237254723.1">
    <property type="nucleotide sequence ID" value="NZ_JAKJXH010000041.1"/>
</dbReference>
<gene>
    <name evidence="3 5" type="primary">mhpD</name>
    <name evidence="5" type="ORF">L4G47_24830</name>
</gene>
<evidence type="ECO:0000313" key="6">
    <source>
        <dbReference type="Proteomes" id="UP001162905"/>
    </source>
</evidence>
<dbReference type="InterPro" id="IPR023793">
    <property type="entry name" value="Keto_pentenoate-hydratase"/>
</dbReference>
<accession>A0ABS9ICH1</accession>
<dbReference type="Proteomes" id="UP001162905">
    <property type="component" value="Unassembled WGS sequence"/>
</dbReference>
<comment type="function">
    <text evidence="3">Catalyzes the conversion of 2-hydroxypentadienoic acid (enolic form of 2-oxopent-4-enoate) to 4-hydroxy-2-ketopentanoic acid.</text>
</comment>
<comment type="catalytic activity">
    <reaction evidence="3">
        <text>(S)-4-hydroxy-2-oxopentanoate = (2Z)-2-hydroxypenta-2,4-dienoate + H2O</text>
        <dbReference type="Rhea" id="RHEA:22580"/>
        <dbReference type="ChEBI" id="CHEBI:15377"/>
        <dbReference type="ChEBI" id="CHEBI:67152"/>
        <dbReference type="ChEBI" id="CHEBI:73143"/>
        <dbReference type="EC" id="4.2.1.80"/>
    </reaction>
</comment>
<evidence type="ECO:0000256" key="2">
    <source>
        <dbReference type="ARBA" id="ARBA00023239"/>
    </source>
</evidence>
<dbReference type="InterPro" id="IPR036663">
    <property type="entry name" value="Fumarylacetoacetase_C_sf"/>
</dbReference>
<comment type="cofactor">
    <cofactor evidence="3">
        <name>a divalent metal cation</name>
        <dbReference type="ChEBI" id="CHEBI:60240"/>
    </cofactor>
</comment>
<dbReference type="PANTHER" id="PTHR30143">
    <property type="entry name" value="ACID HYDRATASE"/>
    <property type="match status" value="1"/>
</dbReference>
<reference evidence="5" key="1">
    <citation type="submission" date="2022-01" db="EMBL/GenBank/DDBJ databases">
        <title>Pseudomonas sp. nov. isolated from Antarctic regolith.</title>
        <authorList>
            <person name="Novakova D."/>
            <person name="Sedlar K."/>
        </authorList>
    </citation>
    <scope>NUCLEOTIDE SEQUENCE</scope>
    <source>
        <strain evidence="5">P2647</strain>
    </source>
</reference>
<dbReference type="EMBL" id="JAKJXH010000041">
    <property type="protein sequence ID" value="MCF7545424.1"/>
    <property type="molecule type" value="Genomic_DNA"/>
</dbReference>
<comment type="caution">
    <text evidence="5">The sequence shown here is derived from an EMBL/GenBank/DDBJ whole genome shotgun (WGS) entry which is preliminary data.</text>
</comment>
<evidence type="ECO:0000259" key="4">
    <source>
        <dbReference type="Pfam" id="PF01557"/>
    </source>
</evidence>
<proteinExistence type="inferred from homology"/>
<protein>
    <recommendedName>
        <fullName evidence="3">2-keto-4-pentenoate hydratase</fullName>
        <ecNumber evidence="3">4.2.1.80</ecNumber>
    </recommendedName>
    <alternativeName>
        <fullName evidence="3">2-hydroxypentadienoic acid hydratase</fullName>
    </alternativeName>
</protein>
<dbReference type="SUPFAM" id="SSF56529">
    <property type="entry name" value="FAH"/>
    <property type="match status" value="1"/>
</dbReference>
<comment type="similarity">
    <text evidence="3">Belongs to the hydratase/decarboxylase family. MhpD subfamily.</text>
</comment>
<evidence type="ECO:0000313" key="5">
    <source>
        <dbReference type="EMBL" id="MCF7545424.1"/>
    </source>
</evidence>
<evidence type="ECO:0000256" key="1">
    <source>
        <dbReference type="ARBA" id="ARBA00022797"/>
    </source>
</evidence>
<sequence length="275" mass="29441">MRTEQQLMEQLASQLRQAEITGQAIAPIREQIAQDNAAAYAIQRLNVAHAIASGRRIVGRKIGLTNLKVQQQLGVDQPDFGTLYSDMCYGDNEIVPFDRVLQPKIEAEIALILERDLPFADTTFADVLAATGWVLPALEIVGSRIQDWNIRFVDTVADNASSGCFVLGGPAVRLSGLDLRQVSMRMTRNGEEVSTGSGAQCLGHPLNAAVWLACTMARLGEPLKAGDIILTGALGPMVPVSASDRFEAVIDGLGQVAVDFSAAPSAPSPQQVYPT</sequence>
<organism evidence="5 6">
    <name type="scientific">Pseudomonas petrae</name>
    <dbReference type="NCBI Taxonomy" id="2912190"/>
    <lineage>
        <taxon>Bacteria</taxon>
        <taxon>Pseudomonadati</taxon>
        <taxon>Pseudomonadota</taxon>
        <taxon>Gammaproteobacteria</taxon>
        <taxon>Pseudomonadales</taxon>
        <taxon>Pseudomonadaceae</taxon>
        <taxon>Pseudomonas</taxon>
    </lineage>
</organism>
<dbReference type="NCBIfam" id="NF008461">
    <property type="entry name" value="PRK11342.1"/>
    <property type="match status" value="1"/>
</dbReference>
<dbReference type="HAMAP" id="MF_01655">
    <property type="entry name" value="MhpD"/>
    <property type="match status" value="1"/>
</dbReference>
<name>A0ABS9ICH1_9PSED</name>
<keyword evidence="2 3" id="KW-0456">Lyase</keyword>
<comment type="pathway">
    <text evidence="3">Aromatic compound metabolism; 3-phenylpropanoate degradation.</text>
</comment>
<evidence type="ECO:0000256" key="3">
    <source>
        <dbReference type="HAMAP-Rule" id="MF_01655"/>
    </source>
</evidence>
<dbReference type="Gene3D" id="3.90.850.10">
    <property type="entry name" value="Fumarylacetoacetase-like, C-terminal domain"/>
    <property type="match status" value="1"/>
</dbReference>
<dbReference type="Pfam" id="PF01557">
    <property type="entry name" value="FAA_hydrolase"/>
    <property type="match status" value="1"/>
</dbReference>
<dbReference type="PANTHER" id="PTHR30143:SF0">
    <property type="entry name" value="2-KETO-4-PENTENOATE HYDRATASE"/>
    <property type="match status" value="1"/>
</dbReference>
<dbReference type="GO" id="GO:0008684">
    <property type="term" value="F:2-oxopent-4-enoate hydratase activity"/>
    <property type="evidence" value="ECO:0007669"/>
    <property type="project" value="UniProtKB-EC"/>
</dbReference>
<dbReference type="InterPro" id="IPR011234">
    <property type="entry name" value="Fumarylacetoacetase-like_C"/>
</dbReference>
<keyword evidence="6" id="KW-1185">Reference proteome</keyword>
<feature type="domain" description="Fumarylacetoacetase-like C-terminal" evidence="4">
    <location>
        <begin position="68"/>
        <end position="257"/>
    </location>
</feature>
<keyword evidence="1 3" id="KW-0058">Aromatic hydrocarbons catabolism</keyword>